<evidence type="ECO:0000256" key="1">
    <source>
        <dbReference type="ARBA" id="ARBA00023054"/>
    </source>
</evidence>
<dbReference type="AlphaFoldDB" id="A0A9W7EMM5"/>
<dbReference type="Proteomes" id="UP001165160">
    <property type="component" value="Unassembled WGS sequence"/>
</dbReference>
<reference evidence="6" key="1">
    <citation type="journal article" date="2023" name="Commun. Biol.">
        <title>Genome analysis of Parmales, the sister group of diatoms, reveals the evolutionary specialization of diatoms from phago-mixotrophs to photoautotrophs.</title>
        <authorList>
            <person name="Ban H."/>
            <person name="Sato S."/>
            <person name="Yoshikawa S."/>
            <person name="Yamada K."/>
            <person name="Nakamura Y."/>
            <person name="Ichinomiya M."/>
            <person name="Sato N."/>
            <person name="Blanc-Mathieu R."/>
            <person name="Endo H."/>
            <person name="Kuwata A."/>
            <person name="Ogata H."/>
        </authorList>
    </citation>
    <scope>NUCLEOTIDE SEQUENCE [LARGE SCALE GENOMIC DNA]</scope>
    <source>
        <strain evidence="6">NIES 3699</strain>
    </source>
</reference>
<evidence type="ECO:0000313" key="5">
    <source>
        <dbReference type="EMBL" id="GMH83375.1"/>
    </source>
</evidence>
<comment type="caution">
    <text evidence="5">The sequence shown here is derived from an EMBL/GenBank/DDBJ whole genome shotgun (WGS) entry which is preliminary data.</text>
</comment>
<feature type="domain" description="Translin-associated factor X-interacting protein 1 N-terminal" evidence="4">
    <location>
        <begin position="134"/>
        <end position="240"/>
    </location>
</feature>
<feature type="compositionally biased region" description="Polar residues" evidence="3">
    <location>
        <begin position="71"/>
        <end position="86"/>
    </location>
</feature>
<proteinExistence type="predicted"/>
<dbReference type="PANTHER" id="PTHR16306:SF0">
    <property type="entry name" value="TRANSLIN-ASSOCIATED FACTOR X-INTERACTING PROTEIN 1"/>
    <property type="match status" value="1"/>
</dbReference>
<gene>
    <name evidence="5" type="ORF">TrVE_jg6495</name>
</gene>
<dbReference type="PANTHER" id="PTHR16306">
    <property type="entry name" value="TRANSLIN-ASSOCIATED FACTOR X-INTERACTING PROTEIN 1"/>
    <property type="match status" value="1"/>
</dbReference>
<evidence type="ECO:0000259" key="4">
    <source>
        <dbReference type="Pfam" id="PF15739"/>
    </source>
</evidence>
<evidence type="ECO:0000256" key="3">
    <source>
        <dbReference type="SAM" id="MobiDB-lite"/>
    </source>
</evidence>
<feature type="compositionally biased region" description="Pro residues" evidence="3">
    <location>
        <begin position="16"/>
        <end position="27"/>
    </location>
</feature>
<feature type="coiled-coil region" evidence="2">
    <location>
        <begin position="209"/>
        <end position="268"/>
    </location>
</feature>
<dbReference type="InterPro" id="IPR032755">
    <property type="entry name" value="TSNAXIP1_N"/>
</dbReference>
<dbReference type="GO" id="GO:0005737">
    <property type="term" value="C:cytoplasm"/>
    <property type="evidence" value="ECO:0007669"/>
    <property type="project" value="TreeGrafter"/>
</dbReference>
<evidence type="ECO:0000256" key="2">
    <source>
        <dbReference type="SAM" id="Coils"/>
    </source>
</evidence>
<feature type="region of interest" description="Disordered" evidence="3">
    <location>
        <begin position="1"/>
        <end position="90"/>
    </location>
</feature>
<keyword evidence="1 2" id="KW-0175">Coiled coil</keyword>
<keyword evidence="6" id="KW-1185">Reference proteome</keyword>
<dbReference type="EMBL" id="BRXX01000025">
    <property type="protein sequence ID" value="GMH83375.1"/>
    <property type="molecule type" value="Genomic_DNA"/>
</dbReference>
<dbReference type="Pfam" id="PF15739">
    <property type="entry name" value="TSNAXIP1_N"/>
    <property type="match status" value="1"/>
</dbReference>
<feature type="coiled-coil region" evidence="2">
    <location>
        <begin position="304"/>
        <end position="375"/>
    </location>
</feature>
<name>A0A9W7EMM5_9STRA</name>
<evidence type="ECO:0000313" key="6">
    <source>
        <dbReference type="Proteomes" id="UP001165160"/>
    </source>
</evidence>
<accession>A0A9W7EMM5</accession>
<protein>
    <recommendedName>
        <fullName evidence="4">Translin-associated factor X-interacting protein 1 N-terminal domain-containing protein</fullName>
    </recommendedName>
</protein>
<feature type="compositionally biased region" description="Polar residues" evidence="3">
    <location>
        <begin position="35"/>
        <end position="52"/>
    </location>
</feature>
<organism evidence="5 6">
    <name type="scientific">Triparma verrucosa</name>
    <dbReference type="NCBI Taxonomy" id="1606542"/>
    <lineage>
        <taxon>Eukaryota</taxon>
        <taxon>Sar</taxon>
        <taxon>Stramenopiles</taxon>
        <taxon>Ochrophyta</taxon>
        <taxon>Bolidophyceae</taxon>
        <taxon>Parmales</taxon>
        <taxon>Triparmaceae</taxon>
        <taxon>Triparma</taxon>
    </lineage>
</organism>
<sequence>MPRISVSLPGQGRFPSPTPSPVVPPSPARIDSHMRSSQAQFAWSNPSHLQQHPETHPSINPVEASPPGKTLISSSWNPASVTVQSPRKSRAQFLKTASPVGGGGNYVTKGNERTVNGLGGRSETFKPKLLKKLEEYVQKEMRVLKVQDSKPNISRIKVFRAAFSMFAAEFKSYSNFLNSIRNEYDSLISDLSSKLHGVPAIQAEIASLRIGASQKIEDLKREFAKERKESNDKLRAQYKMRDVMERENRELREAVRNLDATVSTHKEKHDELKSSTVTLTHALVRLEDENSARALVENTQQSEVLRLKGALEKANSEVDRLKHLSVDMEEQVASLVPPQVLEEKEAHIGVLRKELSQMRSNYRALEAKYKTLTATVSMTTSGGEGGEVGGERVTPAPGVRVSNAVVDGLVVQIEKLKAELDEGKASNAQNQEDELIEMEKHHPEGNFFEGRGSGEDIPEFLRYDGLLRNWRLSKRECERAVNDVWIAKEEWAEDNPDEHIHLGDFLFIYLQEKYEENQALVAEFGYNLIDALERYIADSDCKIFLKILQGELAEEVRDDQLQLLMEIPRVMEDEDCNIHSGIPTGSIQVPIFMRRLRKMLTTKSEQSFSKLQKALLFEAKKGRNVQYNDLFEEDEDGNQGDFCELLRAQHLEEIIAFDKKLVDSITDAANKEGVTALSISTLRDVLQQADPDKSRADINLYLARGANCTIQEVVEKETNEEMCMVLDFIPRLRDGLLKKSELKS</sequence>